<dbReference type="Proteomes" id="UP001500359">
    <property type="component" value="Unassembled WGS sequence"/>
</dbReference>
<feature type="transmembrane region" description="Helical" evidence="1">
    <location>
        <begin position="7"/>
        <end position="26"/>
    </location>
</feature>
<keyword evidence="1" id="KW-0812">Transmembrane</keyword>
<accession>A0ABN1LDI1</accession>
<dbReference type="EMBL" id="BAAAFD010000001">
    <property type="protein sequence ID" value="GAA0853055.1"/>
    <property type="molecule type" value="Genomic_DNA"/>
</dbReference>
<reference evidence="2 3" key="1">
    <citation type="journal article" date="2019" name="Int. J. Syst. Evol. Microbiol.">
        <title>The Global Catalogue of Microorganisms (GCM) 10K type strain sequencing project: providing services to taxonomists for standard genome sequencing and annotation.</title>
        <authorList>
            <consortium name="The Broad Institute Genomics Platform"/>
            <consortium name="The Broad Institute Genome Sequencing Center for Infectious Disease"/>
            <person name="Wu L."/>
            <person name="Ma J."/>
        </authorList>
    </citation>
    <scope>NUCLEOTIDE SEQUENCE [LARGE SCALE GENOMIC DNA]</scope>
    <source>
        <strain evidence="2 3">JCM 15896</strain>
    </source>
</reference>
<keyword evidence="3" id="KW-1185">Reference proteome</keyword>
<gene>
    <name evidence="2" type="ORF">GCM10009114_04860</name>
</gene>
<keyword evidence="1" id="KW-0472">Membrane</keyword>
<proteinExistence type="predicted"/>
<evidence type="ECO:0000313" key="3">
    <source>
        <dbReference type="Proteomes" id="UP001500359"/>
    </source>
</evidence>
<dbReference type="RefSeq" id="WP_343856167.1">
    <property type="nucleotide sequence ID" value="NZ_BAAAFD010000001.1"/>
</dbReference>
<name>A0ABN1LDI1_9ALTE</name>
<comment type="caution">
    <text evidence="2">The sequence shown here is derived from an EMBL/GenBank/DDBJ whole genome shotgun (WGS) entry which is preliminary data.</text>
</comment>
<organism evidence="2 3">
    <name type="scientific">Aliiglaciecola litoralis</name>
    <dbReference type="NCBI Taxonomy" id="582857"/>
    <lineage>
        <taxon>Bacteria</taxon>
        <taxon>Pseudomonadati</taxon>
        <taxon>Pseudomonadota</taxon>
        <taxon>Gammaproteobacteria</taxon>
        <taxon>Alteromonadales</taxon>
        <taxon>Alteromonadaceae</taxon>
        <taxon>Aliiglaciecola</taxon>
    </lineage>
</organism>
<protein>
    <submittedName>
        <fullName evidence="2">Uncharacterized protein</fullName>
    </submittedName>
</protein>
<evidence type="ECO:0000256" key="1">
    <source>
        <dbReference type="SAM" id="Phobius"/>
    </source>
</evidence>
<sequence>MQLSQHFSRSLLVVGLVFIIAVTILISGCANQPQYSQAQLDKIAAHDALIEEAQQFVHANLFTGMIHVWSVDRQPWNALLGVYLCGSTHDTSAIISSYEANQPIFSEAMKFLASNEGRFGEANQQAVLDDVAKVAYRLFSASYGQGYARQVKLADILSPGIHDELCGGRIIESDNQGVTYPSDMKWSSFNDVVLARNNGLKAHAQNGYQAFQVLLQQQYAQFDALVYSHAYQQSEAYEALFFEVNKIENVEQYGSQVETMATMTANPGPTGSNSKQNEFAYLVLSTGYHWGMMSVLAMLEEEYPRLHDSKRQQAASHIAAVIEKLQIAQSEQ</sequence>
<keyword evidence="1" id="KW-1133">Transmembrane helix</keyword>
<evidence type="ECO:0000313" key="2">
    <source>
        <dbReference type="EMBL" id="GAA0853055.1"/>
    </source>
</evidence>